<evidence type="ECO:0000256" key="3">
    <source>
        <dbReference type="RuleBase" id="RU000363"/>
    </source>
</evidence>
<dbReference type="SUPFAM" id="SSF51735">
    <property type="entry name" value="NAD(P)-binding Rossmann-fold domains"/>
    <property type="match status" value="1"/>
</dbReference>
<name>A0A101R2U0_9ACTN</name>
<dbReference type="PANTHER" id="PTHR44196">
    <property type="entry name" value="DEHYDROGENASE/REDUCTASE SDR FAMILY MEMBER 7B"/>
    <property type="match status" value="1"/>
</dbReference>
<gene>
    <name evidence="5" type="ORF">AQJ30_04765</name>
</gene>
<keyword evidence="6" id="KW-1185">Reference proteome</keyword>
<comment type="caution">
    <text evidence="5">The sequence shown here is derived from an EMBL/GenBank/DDBJ whole genome shotgun (WGS) entry which is preliminary data.</text>
</comment>
<dbReference type="PROSITE" id="PS00061">
    <property type="entry name" value="ADH_SHORT"/>
    <property type="match status" value="1"/>
</dbReference>
<dbReference type="AlphaFoldDB" id="A0A101R2U0"/>
<protein>
    <submittedName>
        <fullName evidence="5">Short-chain dehydrogenase</fullName>
    </submittedName>
</protein>
<dbReference type="InterPro" id="IPR036291">
    <property type="entry name" value="NAD(P)-bd_dom_sf"/>
</dbReference>
<evidence type="ECO:0000256" key="1">
    <source>
        <dbReference type="ARBA" id="ARBA00006484"/>
    </source>
</evidence>
<dbReference type="GO" id="GO:0016020">
    <property type="term" value="C:membrane"/>
    <property type="evidence" value="ECO:0007669"/>
    <property type="project" value="TreeGrafter"/>
</dbReference>
<feature type="domain" description="Ketoreductase" evidence="4">
    <location>
        <begin position="9"/>
        <end position="188"/>
    </location>
</feature>
<dbReference type="GeneID" id="91423929"/>
<evidence type="ECO:0000256" key="2">
    <source>
        <dbReference type="ARBA" id="ARBA00023002"/>
    </source>
</evidence>
<dbReference type="Gene3D" id="3.40.50.720">
    <property type="entry name" value="NAD(P)-binding Rossmann-like Domain"/>
    <property type="match status" value="1"/>
</dbReference>
<dbReference type="PRINTS" id="PR00080">
    <property type="entry name" value="SDRFAMILY"/>
</dbReference>
<dbReference type="InterPro" id="IPR057326">
    <property type="entry name" value="KR_dom"/>
</dbReference>
<dbReference type="RefSeq" id="WP_067228742.1">
    <property type="nucleotide sequence ID" value="NZ_JBIVKK010000005.1"/>
</dbReference>
<accession>A0A101R2U0</accession>
<evidence type="ECO:0000313" key="5">
    <source>
        <dbReference type="EMBL" id="KUN40681.1"/>
    </source>
</evidence>
<dbReference type="InterPro" id="IPR020904">
    <property type="entry name" value="Sc_DH/Rdtase_CS"/>
</dbReference>
<dbReference type="Proteomes" id="UP000053271">
    <property type="component" value="Unassembled WGS sequence"/>
</dbReference>
<proteinExistence type="inferred from homology"/>
<dbReference type="Pfam" id="PF00106">
    <property type="entry name" value="adh_short"/>
    <property type="match status" value="1"/>
</dbReference>
<dbReference type="EMBL" id="LMWS01000007">
    <property type="protein sequence ID" value="KUN40681.1"/>
    <property type="molecule type" value="Genomic_DNA"/>
</dbReference>
<evidence type="ECO:0000259" key="4">
    <source>
        <dbReference type="SMART" id="SM00822"/>
    </source>
</evidence>
<reference evidence="5 6" key="1">
    <citation type="submission" date="2015-10" db="EMBL/GenBank/DDBJ databases">
        <title>Draft genome sequence of Streptomyces longwoodensis DSM 41677, type strain for the species Streptomyces longwoodensis.</title>
        <authorList>
            <person name="Ruckert C."/>
            <person name="Winkler A."/>
            <person name="Kalinowski J."/>
            <person name="Kampfer P."/>
            <person name="Glaeser S."/>
        </authorList>
    </citation>
    <scope>NUCLEOTIDE SEQUENCE [LARGE SCALE GENOMIC DNA]</scope>
    <source>
        <strain evidence="5 6">DSM 41677</strain>
    </source>
</reference>
<sequence length="303" mass="31387">MAEGGPYARVAVVTGAARGVGAAVARRLALRGMRVALLGRELDSLRRVADGLPTEAHCFEVDVTDEAALQGAALSVGARLGPASVVVANAGIAAAGPFATCEASLFDRVVEVNLIGSANTARVFLPQLVRTGGYFLQVASTAAFGSAPLMSAYCASKAGVESFAQALRTEVRPTGVGVGIAYLHWTGTDMIAALDEHPVLRALRSHQPAPARRVHSPEQVAGWLVRGVERRAVSVYAPPWLRLVQPLRPVLPLVVSAVARRSLSALPAEELERSTGVLGAGGAADLRARGAVPPVPPVTPPQT</sequence>
<dbReference type="CDD" id="cd05233">
    <property type="entry name" value="SDR_c"/>
    <property type="match status" value="1"/>
</dbReference>
<evidence type="ECO:0000313" key="6">
    <source>
        <dbReference type="Proteomes" id="UP000053271"/>
    </source>
</evidence>
<organism evidence="5 6">
    <name type="scientific">Streptomyces longwoodensis</name>
    <dbReference type="NCBI Taxonomy" id="68231"/>
    <lineage>
        <taxon>Bacteria</taxon>
        <taxon>Bacillati</taxon>
        <taxon>Actinomycetota</taxon>
        <taxon>Actinomycetes</taxon>
        <taxon>Kitasatosporales</taxon>
        <taxon>Streptomycetaceae</taxon>
        <taxon>Streptomyces</taxon>
    </lineage>
</organism>
<keyword evidence="2" id="KW-0560">Oxidoreductase</keyword>
<dbReference type="NCBIfam" id="NF004526">
    <property type="entry name" value="PRK05872.1"/>
    <property type="match status" value="1"/>
</dbReference>
<dbReference type="PANTHER" id="PTHR44196:SF1">
    <property type="entry name" value="DEHYDROGENASE_REDUCTASE SDR FAMILY MEMBER 7B"/>
    <property type="match status" value="1"/>
</dbReference>
<dbReference type="InterPro" id="IPR002347">
    <property type="entry name" value="SDR_fam"/>
</dbReference>
<dbReference type="SMART" id="SM00822">
    <property type="entry name" value="PKS_KR"/>
    <property type="match status" value="1"/>
</dbReference>
<dbReference type="STRING" id="68231.AQJ30_04765"/>
<dbReference type="GO" id="GO:0016491">
    <property type="term" value="F:oxidoreductase activity"/>
    <property type="evidence" value="ECO:0007669"/>
    <property type="project" value="UniProtKB-KW"/>
</dbReference>
<comment type="similarity">
    <text evidence="1 3">Belongs to the short-chain dehydrogenases/reductases (SDR) family.</text>
</comment>
<dbReference type="PRINTS" id="PR00081">
    <property type="entry name" value="GDHRDH"/>
</dbReference>